<dbReference type="AlphaFoldDB" id="A0AAJ2EXW8"/>
<proteinExistence type="predicted"/>
<feature type="compositionally biased region" description="Basic and acidic residues" evidence="1">
    <location>
        <begin position="67"/>
        <end position="76"/>
    </location>
</feature>
<reference evidence="2" key="1">
    <citation type="submission" date="2023-08" db="EMBL/GenBank/DDBJ databases">
        <title>Functional and genomic diversity of the sorghum phyllosphere microbiome.</title>
        <authorList>
            <person name="Shade A."/>
        </authorList>
    </citation>
    <scope>NUCLEOTIDE SEQUENCE</scope>
    <source>
        <strain evidence="2">SORGH_AS_0201</strain>
    </source>
</reference>
<dbReference type="EMBL" id="JAVJAF010000001">
    <property type="protein sequence ID" value="MDR6232680.1"/>
    <property type="molecule type" value="Genomic_DNA"/>
</dbReference>
<dbReference type="Proteomes" id="UP001268036">
    <property type="component" value="Unassembled WGS sequence"/>
</dbReference>
<gene>
    <name evidence="2" type="ORF">QE440_000421</name>
</gene>
<name>A0AAJ2EXW8_9PSED</name>
<feature type="compositionally biased region" description="Gly residues" evidence="1">
    <location>
        <begin position="77"/>
        <end position="90"/>
    </location>
</feature>
<accession>A0AAJ2EXW8</accession>
<organism evidence="2 3">
    <name type="scientific">Pseudomonas oryzihabitans</name>
    <dbReference type="NCBI Taxonomy" id="47885"/>
    <lineage>
        <taxon>Bacteria</taxon>
        <taxon>Pseudomonadati</taxon>
        <taxon>Pseudomonadota</taxon>
        <taxon>Gammaproteobacteria</taxon>
        <taxon>Pseudomonadales</taxon>
        <taxon>Pseudomonadaceae</taxon>
        <taxon>Pseudomonas</taxon>
    </lineage>
</organism>
<evidence type="ECO:0000313" key="2">
    <source>
        <dbReference type="EMBL" id="MDR6232680.1"/>
    </source>
</evidence>
<feature type="region of interest" description="Disordered" evidence="1">
    <location>
        <begin position="58"/>
        <end position="90"/>
    </location>
</feature>
<feature type="region of interest" description="Disordered" evidence="1">
    <location>
        <begin position="1"/>
        <end position="40"/>
    </location>
</feature>
<comment type="caution">
    <text evidence="2">The sequence shown here is derived from an EMBL/GenBank/DDBJ whole genome shotgun (WGS) entry which is preliminary data.</text>
</comment>
<sequence length="90" mass="9473">MRMMSFQEKPLPKTLDDGLGELDDPGHGAEQAQAHDQRQADAEAAGLLLLVGGQLVGEDGDEDQVVDAEHHFHDDQGGQGDPDGGVSGEL</sequence>
<evidence type="ECO:0000313" key="3">
    <source>
        <dbReference type="Proteomes" id="UP001268036"/>
    </source>
</evidence>
<evidence type="ECO:0000256" key="1">
    <source>
        <dbReference type="SAM" id="MobiDB-lite"/>
    </source>
</evidence>
<protein>
    <submittedName>
        <fullName evidence="2">Uncharacterized protein</fullName>
    </submittedName>
</protein>